<protein>
    <recommendedName>
        <fullName evidence="10">Autoinducer 2 import system permease protein LsrC</fullName>
    </recommendedName>
</protein>
<evidence type="ECO:0000256" key="1">
    <source>
        <dbReference type="ARBA" id="ARBA00004651"/>
    </source>
</evidence>
<feature type="transmembrane region" description="Helical" evidence="11">
    <location>
        <begin position="175"/>
        <end position="196"/>
    </location>
</feature>
<keyword evidence="4" id="KW-1003">Cell membrane</keyword>
<feature type="transmembrane region" description="Helical" evidence="11">
    <location>
        <begin position="108"/>
        <end position="130"/>
    </location>
</feature>
<name>A0A7W9VUF2_9HYPH</name>
<comment type="function">
    <text evidence="9">Part of the ABC transporter complex LsrABCD involved in autoinducer 2 (AI-2) import. Probably responsible for the translocation of the substrate across the membrane.</text>
</comment>
<dbReference type="PANTHER" id="PTHR32196:SF29">
    <property type="entry name" value="AUTOINDUCER 2 IMPORT SYSTEM PERMEASE PROTEIN LSRC"/>
    <property type="match status" value="1"/>
</dbReference>
<keyword evidence="3" id="KW-0813">Transport</keyword>
<dbReference type="PANTHER" id="PTHR32196">
    <property type="entry name" value="ABC TRANSPORTER PERMEASE PROTEIN YPHD-RELATED-RELATED"/>
    <property type="match status" value="1"/>
</dbReference>
<organism evidence="12 13">
    <name type="scientific">Aquamicrobium lusatiense</name>
    <dbReference type="NCBI Taxonomy" id="89772"/>
    <lineage>
        <taxon>Bacteria</taxon>
        <taxon>Pseudomonadati</taxon>
        <taxon>Pseudomonadota</taxon>
        <taxon>Alphaproteobacteria</taxon>
        <taxon>Hyphomicrobiales</taxon>
        <taxon>Phyllobacteriaceae</taxon>
        <taxon>Aquamicrobium</taxon>
    </lineage>
</organism>
<evidence type="ECO:0000256" key="3">
    <source>
        <dbReference type="ARBA" id="ARBA00022448"/>
    </source>
</evidence>
<gene>
    <name evidence="12" type="ORF">HNR59_000505</name>
</gene>
<reference evidence="12 13" key="1">
    <citation type="submission" date="2020-08" db="EMBL/GenBank/DDBJ databases">
        <title>Genomic Encyclopedia of Type Strains, Phase IV (KMG-IV): sequencing the most valuable type-strain genomes for metagenomic binning, comparative biology and taxonomic classification.</title>
        <authorList>
            <person name="Goeker M."/>
        </authorList>
    </citation>
    <scope>NUCLEOTIDE SEQUENCE [LARGE SCALE GENOMIC DNA]</scope>
    <source>
        <strain evidence="12 13">DSM 11099</strain>
    </source>
</reference>
<keyword evidence="8 11" id="KW-0472">Membrane</keyword>
<evidence type="ECO:0000256" key="10">
    <source>
        <dbReference type="ARBA" id="ARBA00039382"/>
    </source>
</evidence>
<feature type="transmembrane region" description="Helical" evidence="11">
    <location>
        <begin position="280"/>
        <end position="300"/>
    </location>
</feature>
<evidence type="ECO:0000256" key="4">
    <source>
        <dbReference type="ARBA" id="ARBA00022475"/>
    </source>
</evidence>
<evidence type="ECO:0000256" key="11">
    <source>
        <dbReference type="SAM" id="Phobius"/>
    </source>
</evidence>
<keyword evidence="5" id="KW-0997">Cell inner membrane</keyword>
<feature type="transmembrane region" description="Helical" evidence="11">
    <location>
        <begin position="83"/>
        <end position="102"/>
    </location>
</feature>
<feature type="transmembrane region" description="Helical" evidence="11">
    <location>
        <begin position="228"/>
        <end position="248"/>
    </location>
</feature>
<dbReference type="InterPro" id="IPR001851">
    <property type="entry name" value="ABC_transp_permease"/>
</dbReference>
<dbReference type="GO" id="GO:0005886">
    <property type="term" value="C:plasma membrane"/>
    <property type="evidence" value="ECO:0007669"/>
    <property type="project" value="UniProtKB-SubCell"/>
</dbReference>
<evidence type="ECO:0000256" key="7">
    <source>
        <dbReference type="ARBA" id="ARBA00022989"/>
    </source>
</evidence>
<feature type="transmembrane region" description="Helical" evidence="11">
    <location>
        <begin position="306"/>
        <end position="326"/>
    </location>
</feature>
<feature type="transmembrane region" description="Helical" evidence="11">
    <location>
        <begin position="137"/>
        <end position="155"/>
    </location>
</feature>
<comment type="subcellular location">
    <subcellularLocation>
        <location evidence="1">Cell membrane</location>
        <topology evidence="1">Multi-pass membrane protein</topology>
    </subcellularLocation>
</comment>
<dbReference type="GO" id="GO:0022857">
    <property type="term" value="F:transmembrane transporter activity"/>
    <property type="evidence" value="ECO:0007669"/>
    <property type="project" value="InterPro"/>
</dbReference>
<evidence type="ECO:0000313" key="12">
    <source>
        <dbReference type="EMBL" id="MBB6011160.1"/>
    </source>
</evidence>
<accession>A0A7W9VUF2</accession>
<dbReference type="AlphaFoldDB" id="A0A7W9VUF2"/>
<dbReference type="EMBL" id="JACHEU010000001">
    <property type="protein sequence ID" value="MBB6011160.1"/>
    <property type="molecule type" value="Genomic_DNA"/>
</dbReference>
<evidence type="ECO:0000256" key="2">
    <source>
        <dbReference type="ARBA" id="ARBA00011262"/>
    </source>
</evidence>
<proteinExistence type="predicted"/>
<dbReference type="Pfam" id="PF02653">
    <property type="entry name" value="BPD_transp_2"/>
    <property type="match status" value="1"/>
</dbReference>
<dbReference type="CDD" id="cd06579">
    <property type="entry name" value="TM_PBP1_transp_AraH_like"/>
    <property type="match status" value="1"/>
</dbReference>
<sequence length="331" mass="34415">MMASIEAPARSRSSSAVKRAFERYPFLPALIILVVLIALNGWFQPRSVSLVGMTGQIKTYLALMLLAVAQTYVIYAGDIDLSAGAIVSLVNVVIVGVMGQWGGDGVTIFVALAIGLATGLVCGIVNGLVVAALRLQAIVATFATSIFFTGLALYIQPVAGTPAPTAFWRTYGGRIFEIPFVFYMAVLFAILLVVLVRTRLSLRLLAVGDGQQEAFQSGLPVTRIRMGGYALCGVFAALAAFCITGDTASGDPLVGGKMTLFSIAAVVLGGSALAGGYGTVVGSVIGALIIGFINSLVFFVGTPSEWQNLVQGAAILLALMTGVLVGRRARA</sequence>
<feature type="transmembrane region" description="Helical" evidence="11">
    <location>
        <begin position="59"/>
        <end position="76"/>
    </location>
</feature>
<evidence type="ECO:0000256" key="9">
    <source>
        <dbReference type="ARBA" id="ARBA00025439"/>
    </source>
</evidence>
<feature type="transmembrane region" description="Helical" evidence="11">
    <location>
        <begin position="21"/>
        <end position="39"/>
    </location>
</feature>
<evidence type="ECO:0000313" key="13">
    <source>
        <dbReference type="Proteomes" id="UP000533306"/>
    </source>
</evidence>
<comment type="subunit">
    <text evidence="2">The complex is composed of two ATP-binding proteins (LsrA), two transmembrane proteins (LsrC and LsrD) and a solute-binding protein (LsrB).</text>
</comment>
<comment type="caution">
    <text evidence="12">The sequence shown here is derived from an EMBL/GenBank/DDBJ whole genome shotgun (WGS) entry which is preliminary data.</text>
</comment>
<evidence type="ECO:0000256" key="6">
    <source>
        <dbReference type="ARBA" id="ARBA00022692"/>
    </source>
</evidence>
<keyword evidence="7 11" id="KW-1133">Transmembrane helix</keyword>
<evidence type="ECO:0000256" key="5">
    <source>
        <dbReference type="ARBA" id="ARBA00022519"/>
    </source>
</evidence>
<dbReference type="Proteomes" id="UP000533306">
    <property type="component" value="Unassembled WGS sequence"/>
</dbReference>
<feature type="transmembrane region" description="Helical" evidence="11">
    <location>
        <begin position="254"/>
        <end position="273"/>
    </location>
</feature>
<keyword evidence="13" id="KW-1185">Reference proteome</keyword>
<evidence type="ECO:0000256" key="8">
    <source>
        <dbReference type="ARBA" id="ARBA00023136"/>
    </source>
</evidence>
<keyword evidence="6 11" id="KW-0812">Transmembrane</keyword>